<dbReference type="PANTHER" id="PTHR35889">
    <property type="entry name" value="CYCLOINULO-OLIGOSACCHARIDE FRUCTANOTRANSFERASE-RELATED"/>
    <property type="match status" value="1"/>
</dbReference>
<organism evidence="4">
    <name type="scientific">Schlesneria paludicola</name>
    <dbReference type="NCBI Taxonomy" id="360056"/>
    <lineage>
        <taxon>Bacteria</taxon>
        <taxon>Pseudomonadati</taxon>
        <taxon>Planctomycetota</taxon>
        <taxon>Planctomycetia</taxon>
        <taxon>Planctomycetales</taxon>
        <taxon>Planctomycetaceae</taxon>
        <taxon>Schlesneria</taxon>
    </lineage>
</organism>
<dbReference type="EMBL" id="DSVQ01000016">
    <property type="protein sequence ID" value="HGT40428.1"/>
    <property type="molecule type" value="Genomic_DNA"/>
</dbReference>
<evidence type="ECO:0000259" key="2">
    <source>
        <dbReference type="Pfam" id="PF07587"/>
    </source>
</evidence>
<protein>
    <submittedName>
        <fullName evidence="4">DUF1553 domain-containing protein</fullName>
    </submittedName>
</protein>
<dbReference type="Gene3D" id="2.60.120.200">
    <property type="match status" value="1"/>
</dbReference>
<sequence>MPYRRWCLLLVGLICELVGITCELAGLSYQVVQAADVEFERTLAPLLAKRCLSCHAGPDAQGGLDLTSRETVLRGGASGPAVVPGQLEHSLLWQRIAAEEMPPKHPLPDAERQQIAAWVAAGAPWTGGAINPLQYSSEERAGFDWWSLQPLERPPIPSDTTAWSVNPVDSFVLQQLTRVRLSPNPPADKRVLIRRLWFDLLGIPPRPPEIEEFLQDDRPDAYERLVDRCLSSPHYGERWARHWLDVVRFGESNGFERDLPRPHAWHYRDWVIAALNADLPYDEFARWQLAGDTIAPDEPAAAAALGFLVAGPHDTVVPVVERMRQQMRQDELEDIVGVVGQTFLGLTVNCARCHDHKFDPISSTEYYRLASALSGVDHGERDVVPPQVTHTLEAWSAQIAALTEQLHREAEPHRRAILEERLFRPTGTPVSLPEPLADWDFTRDLQDRQGRLPGQPHGQARLTPSGLELDGQSFVVTPPLPQPLTEKTLEVRVRLADLSQRGGAAISVQTLNGSVFDAVVFGEQEPRKWMAGSDNFVRTKSFQGPDETEAAEQTVILTLVYRADGVIAAYRNGQPYGQSYQSQGPVRFEAGQAQIVFGLRHSPPGGNRLLRGTIAAARVYPRALSAEEVSASAQNITVTEAEILARLSPDERAAREQRTRQLAELRHKHAELARNGPIKMYTAVLTQPRPQHVLRRGNVADLGDVVAPGGLSAIRTLSPDFGLPPDAVEYQRRAQLARWITDRRNPLFARVMVNRLWHYHFGAGLVESPNDLGFHGGKPSHPELLDWLACELMAANYSLKHLHRLLVSSATYRQASTFRGEAAAVDAQNRWLWRMSPRRLDAECVRDALLVATGDLNPELGGKGYSDFHSYFFKGTQFYDPVDPTGPESQRRTIYRMWARGGRNPLLDTFDCPDPSTTTPRRSVTTTPLQALSLMNHSFILRMSQRLAERLQREADGEAERIQRAYWLLYGRPPQADELQLAQEFAARWGLAETCRGLMNGAEFLYVD</sequence>
<comment type="caution">
    <text evidence="4">The sequence shown here is derived from an EMBL/GenBank/DDBJ whole genome shotgun (WGS) entry which is preliminary data.</text>
</comment>
<dbReference type="InterPro" id="IPR036909">
    <property type="entry name" value="Cyt_c-like_dom_sf"/>
</dbReference>
<dbReference type="Pfam" id="PF13385">
    <property type="entry name" value="Laminin_G_3"/>
    <property type="match status" value="1"/>
</dbReference>
<dbReference type="Pfam" id="PF07587">
    <property type="entry name" value="PSD1"/>
    <property type="match status" value="1"/>
</dbReference>
<accession>A0A7C4QSP3</accession>
<name>A0A7C4QSP3_9PLAN</name>
<feature type="domain" description="DUF1549" evidence="1">
    <location>
        <begin position="167"/>
        <end position="376"/>
    </location>
</feature>
<dbReference type="InterPro" id="IPR013320">
    <property type="entry name" value="ConA-like_dom_sf"/>
</dbReference>
<evidence type="ECO:0000259" key="3">
    <source>
        <dbReference type="Pfam" id="PF07635"/>
    </source>
</evidence>
<dbReference type="SUPFAM" id="SSF49899">
    <property type="entry name" value="Concanavalin A-like lectins/glucanases"/>
    <property type="match status" value="1"/>
</dbReference>
<gene>
    <name evidence="4" type="ORF">ENS64_14375</name>
</gene>
<dbReference type="GO" id="GO:0020037">
    <property type="term" value="F:heme binding"/>
    <property type="evidence" value="ECO:0007669"/>
    <property type="project" value="InterPro"/>
</dbReference>
<dbReference type="InterPro" id="IPR011444">
    <property type="entry name" value="DUF1549"/>
</dbReference>
<reference evidence="4" key="1">
    <citation type="journal article" date="2020" name="mSystems">
        <title>Genome- and Community-Level Interaction Insights into Carbon Utilization and Element Cycling Functions of Hydrothermarchaeota in Hydrothermal Sediment.</title>
        <authorList>
            <person name="Zhou Z."/>
            <person name="Liu Y."/>
            <person name="Xu W."/>
            <person name="Pan J."/>
            <person name="Luo Z.H."/>
            <person name="Li M."/>
        </authorList>
    </citation>
    <scope>NUCLEOTIDE SEQUENCE [LARGE SCALE GENOMIC DNA]</scope>
    <source>
        <strain evidence="4">SpSt-508</strain>
    </source>
</reference>
<dbReference type="Pfam" id="PF07583">
    <property type="entry name" value="PSCyt2"/>
    <property type="match status" value="1"/>
</dbReference>
<feature type="domain" description="DUF1553" evidence="2">
    <location>
        <begin position="732"/>
        <end position="985"/>
    </location>
</feature>
<proteinExistence type="predicted"/>
<dbReference type="Pfam" id="PF07635">
    <property type="entry name" value="PSCyt1"/>
    <property type="match status" value="1"/>
</dbReference>
<dbReference type="SUPFAM" id="SSF46626">
    <property type="entry name" value="Cytochrome c"/>
    <property type="match status" value="1"/>
</dbReference>
<dbReference type="InterPro" id="IPR011429">
    <property type="entry name" value="Cyt_c_Planctomycete-type"/>
</dbReference>
<dbReference type="AlphaFoldDB" id="A0A7C4QSP3"/>
<dbReference type="InterPro" id="IPR022655">
    <property type="entry name" value="DUF1553"/>
</dbReference>
<dbReference type="GO" id="GO:0009055">
    <property type="term" value="F:electron transfer activity"/>
    <property type="evidence" value="ECO:0007669"/>
    <property type="project" value="InterPro"/>
</dbReference>
<evidence type="ECO:0000313" key="4">
    <source>
        <dbReference type="EMBL" id="HGT40428.1"/>
    </source>
</evidence>
<feature type="domain" description="Cytochrome C Planctomycete-type" evidence="3">
    <location>
        <begin position="51"/>
        <end position="104"/>
    </location>
</feature>
<dbReference type="PANTHER" id="PTHR35889:SF3">
    <property type="entry name" value="F-BOX DOMAIN-CONTAINING PROTEIN"/>
    <property type="match status" value="1"/>
</dbReference>
<evidence type="ECO:0000259" key="1">
    <source>
        <dbReference type="Pfam" id="PF07583"/>
    </source>
</evidence>